<dbReference type="InterPro" id="IPR016035">
    <property type="entry name" value="Acyl_Trfase/lysoPLipase"/>
</dbReference>
<feature type="region of interest" description="Disordered" evidence="4">
    <location>
        <begin position="1"/>
        <end position="21"/>
    </location>
</feature>
<feature type="region of interest" description="Disordered" evidence="4">
    <location>
        <begin position="425"/>
        <end position="493"/>
    </location>
</feature>
<dbReference type="Gene3D" id="3.40.1090.10">
    <property type="entry name" value="Cytosolic phospholipase A2 catalytic domain"/>
    <property type="match status" value="1"/>
</dbReference>
<comment type="domain">
    <text evidence="3">The nitrogen atoms of the two glycine residues in the GGXR motif define the oxyanion hole, and stabilize the oxyanion that forms during the nucleophilic attack by the catalytic serine during substrate cleavage.</text>
</comment>
<feature type="domain" description="PNPLA" evidence="5">
    <location>
        <begin position="122"/>
        <end position="286"/>
    </location>
</feature>
<keyword evidence="2 3" id="KW-0442">Lipid degradation</keyword>
<gene>
    <name evidence="6" type="ORF">Rsub_01489</name>
</gene>
<feature type="compositionally biased region" description="Low complexity" evidence="4">
    <location>
        <begin position="452"/>
        <end position="475"/>
    </location>
</feature>
<name>A0A2V0NTU6_9CHLO</name>
<dbReference type="EMBL" id="BDRX01000007">
    <property type="protein sequence ID" value="GBF88990.1"/>
    <property type="molecule type" value="Genomic_DNA"/>
</dbReference>
<feature type="active site" description="Proton acceptor" evidence="2">
    <location>
        <position position="273"/>
    </location>
</feature>
<feature type="short sequence motif" description="DGA/G" evidence="2">
    <location>
        <begin position="273"/>
        <end position="275"/>
    </location>
</feature>
<evidence type="ECO:0000256" key="1">
    <source>
        <dbReference type="ARBA" id="ARBA00023098"/>
    </source>
</evidence>
<organism evidence="6 7">
    <name type="scientific">Raphidocelis subcapitata</name>
    <dbReference type="NCBI Taxonomy" id="307507"/>
    <lineage>
        <taxon>Eukaryota</taxon>
        <taxon>Viridiplantae</taxon>
        <taxon>Chlorophyta</taxon>
        <taxon>core chlorophytes</taxon>
        <taxon>Chlorophyceae</taxon>
        <taxon>CS clade</taxon>
        <taxon>Sphaeropleales</taxon>
        <taxon>Selenastraceae</taxon>
        <taxon>Raphidocelis</taxon>
    </lineage>
</organism>
<comment type="caution">
    <text evidence="6">The sequence shown here is derived from an EMBL/GenBank/DDBJ whole genome shotgun (WGS) entry which is preliminary data.</text>
</comment>
<dbReference type="InterPro" id="IPR033562">
    <property type="entry name" value="PLPL"/>
</dbReference>
<evidence type="ECO:0000256" key="2">
    <source>
        <dbReference type="PROSITE-ProRule" id="PRU01161"/>
    </source>
</evidence>
<feature type="compositionally biased region" description="Low complexity" evidence="4">
    <location>
        <begin position="51"/>
        <end position="90"/>
    </location>
</feature>
<dbReference type="OrthoDB" id="197155at2759"/>
<dbReference type="GO" id="GO:0004806">
    <property type="term" value="F:triacylglycerol lipase activity"/>
    <property type="evidence" value="ECO:0007669"/>
    <property type="project" value="TreeGrafter"/>
</dbReference>
<proteinExistence type="inferred from homology"/>
<dbReference type="PANTHER" id="PTHR12406:SF7">
    <property type="entry name" value="PATATIN-LIKE PHOSPHOLIPASE DOMAIN-CONTAINING PROTEIN 4"/>
    <property type="match status" value="1"/>
</dbReference>
<keyword evidence="1 2" id="KW-0443">Lipid metabolism</keyword>
<feature type="compositionally biased region" description="Low complexity" evidence="4">
    <location>
        <begin position="1"/>
        <end position="10"/>
    </location>
</feature>
<feature type="active site" description="Nucleophile" evidence="2">
    <location>
        <position position="157"/>
    </location>
</feature>
<feature type="region of interest" description="Disordered" evidence="4">
    <location>
        <begin position="42"/>
        <end position="103"/>
    </location>
</feature>
<dbReference type="Pfam" id="PF01734">
    <property type="entry name" value="Patatin"/>
    <property type="match status" value="1"/>
</dbReference>
<protein>
    <recommendedName>
        <fullName evidence="3">Patatin</fullName>
        <ecNumber evidence="3">3.1.1.-</ecNumber>
    </recommendedName>
</protein>
<reference evidence="6 7" key="1">
    <citation type="journal article" date="2018" name="Sci. Rep.">
        <title>Raphidocelis subcapitata (=Pseudokirchneriella subcapitata) provides an insight into genome evolution and environmental adaptations in the Sphaeropleales.</title>
        <authorList>
            <person name="Suzuki S."/>
            <person name="Yamaguchi H."/>
            <person name="Nakajima N."/>
            <person name="Kawachi M."/>
        </authorList>
    </citation>
    <scope>NUCLEOTIDE SEQUENCE [LARGE SCALE GENOMIC DNA]</scope>
    <source>
        <strain evidence="6 7">NIES-35</strain>
    </source>
</reference>
<keyword evidence="7" id="KW-1185">Reference proteome</keyword>
<dbReference type="GO" id="GO:0016020">
    <property type="term" value="C:membrane"/>
    <property type="evidence" value="ECO:0007669"/>
    <property type="project" value="TreeGrafter"/>
</dbReference>
<evidence type="ECO:0000256" key="4">
    <source>
        <dbReference type="SAM" id="MobiDB-lite"/>
    </source>
</evidence>
<dbReference type="Proteomes" id="UP000247498">
    <property type="component" value="Unassembled WGS sequence"/>
</dbReference>
<comment type="caution">
    <text evidence="2">Lacks conserved residue(s) required for the propagation of feature annotation.</text>
</comment>
<dbReference type="EC" id="3.1.1.-" evidence="3"/>
<dbReference type="InterPro" id="IPR002641">
    <property type="entry name" value="PNPLA_dom"/>
</dbReference>
<evidence type="ECO:0000313" key="6">
    <source>
        <dbReference type="EMBL" id="GBF88990.1"/>
    </source>
</evidence>
<dbReference type="SUPFAM" id="SSF52151">
    <property type="entry name" value="FabD/lysophospholipase-like"/>
    <property type="match status" value="1"/>
</dbReference>
<dbReference type="CDD" id="cd07224">
    <property type="entry name" value="Pat_like"/>
    <property type="match status" value="1"/>
</dbReference>
<comment type="function">
    <text evidence="3">Lipolytic acyl hydrolase (LAH).</text>
</comment>
<comment type="similarity">
    <text evidence="3">Belongs to the patatin family.</text>
</comment>
<dbReference type="PANTHER" id="PTHR12406">
    <property type="entry name" value="CALCIUM-INDEPENDENT PHOSPHOLIPASE A2 IPLA2 -RELATED"/>
    <property type="match status" value="1"/>
</dbReference>
<evidence type="ECO:0000256" key="3">
    <source>
        <dbReference type="RuleBase" id="RU361262"/>
    </source>
</evidence>
<dbReference type="GO" id="GO:0005737">
    <property type="term" value="C:cytoplasm"/>
    <property type="evidence" value="ECO:0007669"/>
    <property type="project" value="TreeGrafter"/>
</dbReference>
<feature type="short sequence motif" description="GXSXG" evidence="2">
    <location>
        <begin position="155"/>
        <end position="159"/>
    </location>
</feature>
<dbReference type="InParanoid" id="A0A2V0NTU6"/>
<dbReference type="GO" id="GO:0005811">
    <property type="term" value="C:lipid droplet"/>
    <property type="evidence" value="ECO:0007669"/>
    <property type="project" value="TreeGrafter"/>
</dbReference>
<dbReference type="GO" id="GO:0019433">
    <property type="term" value="P:triglyceride catabolic process"/>
    <property type="evidence" value="ECO:0007669"/>
    <property type="project" value="TreeGrafter"/>
</dbReference>
<dbReference type="GO" id="GO:0055088">
    <property type="term" value="P:lipid homeostasis"/>
    <property type="evidence" value="ECO:0007669"/>
    <property type="project" value="TreeGrafter"/>
</dbReference>
<dbReference type="PROSITE" id="PS51635">
    <property type="entry name" value="PNPLA"/>
    <property type="match status" value="1"/>
</dbReference>
<evidence type="ECO:0000259" key="5">
    <source>
        <dbReference type="PROSITE" id="PS51635"/>
    </source>
</evidence>
<dbReference type="FunCoup" id="A0A2V0NTU6">
    <property type="interactions" value="546"/>
</dbReference>
<keyword evidence="2 3" id="KW-0378">Hydrolase</keyword>
<accession>A0A2V0NTU6</accession>
<sequence>MRRGALALRRGTGDGALNGAVSGGLQWLKGWDVTRAYGARGGVLPETGAGTADTGSSDATRSSSGSSTGGPPTPRASLDGGPGSGSSTDSGDGGGSGGRVAVWDPRKQERIRVAFQNDTLSFGFSAGGLMFPYYVGVVSALEEMGVLRRPHQLAGASAGSLVAAAYNSGLDMRTVEESLVAFGEDCLRHGTRSRLGPLLRDFLHAYLPPDAHERCAGNTHVAWTRVVPYWRPHLVSQFRSRDDLIEALLTSCHIPWYFDGRWMTKFRGHFAVDGGATNFIPVVPGSDYTCKVMCFPTGHLEAIRSRAGGVIAHPAVDRYLEIDISLDAFESWPHDWPTVIKWALQASTRETGSFLIEKGKRDARAWAVAAGLEPLLAAKAAAAGAGASVAAARAWDGGGIVLGHAGAAAATAAAAAAEVSEAFAEAGERHARKRRREDGEQEGSSRGDGADGHAPAAAAAAAAAREPEPVGAAPGLTGQPRSDTNPIHGKPPA</sequence>
<dbReference type="AlphaFoldDB" id="A0A2V0NTU6"/>
<evidence type="ECO:0000313" key="7">
    <source>
        <dbReference type="Proteomes" id="UP000247498"/>
    </source>
</evidence>